<dbReference type="Proteomes" id="UP000886786">
    <property type="component" value="Unassembled WGS sequence"/>
</dbReference>
<name>A0A9D0ZQK2_9FIRM</name>
<dbReference type="EMBL" id="DVFV01000069">
    <property type="protein sequence ID" value="HIQ90701.1"/>
    <property type="molecule type" value="Genomic_DNA"/>
</dbReference>
<sequence>MVTKEDYEEYFGQSAPSNFSRLEFISLNTIKSIITRPVPTEKCLCYEWFKKAILEQINFYEFNSDLITDSSSGSYTLGSYSEGGTGTNDTSNSMSRLSPATYEILLICGLLQSQLGGCCLW</sequence>
<proteinExistence type="predicted"/>
<dbReference type="AlphaFoldDB" id="A0A9D0ZQK2"/>
<evidence type="ECO:0000313" key="2">
    <source>
        <dbReference type="Proteomes" id="UP000886786"/>
    </source>
</evidence>
<comment type="caution">
    <text evidence="1">The sequence shown here is derived from an EMBL/GenBank/DDBJ whole genome shotgun (WGS) entry which is preliminary data.</text>
</comment>
<gene>
    <name evidence="1" type="ORF">IAB27_03630</name>
</gene>
<reference evidence="1" key="2">
    <citation type="journal article" date="2021" name="PeerJ">
        <title>Extensive microbial diversity within the chicken gut microbiome revealed by metagenomics and culture.</title>
        <authorList>
            <person name="Gilroy R."/>
            <person name="Ravi A."/>
            <person name="Getino M."/>
            <person name="Pursley I."/>
            <person name="Horton D.L."/>
            <person name="Alikhan N.F."/>
            <person name="Baker D."/>
            <person name="Gharbi K."/>
            <person name="Hall N."/>
            <person name="Watson M."/>
            <person name="Adriaenssens E.M."/>
            <person name="Foster-Nyarko E."/>
            <person name="Jarju S."/>
            <person name="Secka A."/>
            <person name="Antonio M."/>
            <person name="Oren A."/>
            <person name="Chaudhuri R.R."/>
            <person name="La Ragione R."/>
            <person name="Hildebrand F."/>
            <person name="Pallen M.J."/>
        </authorList>
    </citation>
    <scope>NUCLEOTIDE SEQUENCE</scope>
    <source>
        <strain evidence="1">CHK147-3167</strain>
    </source>
</reference>
<accession>A0A9D0ZQK2</accession>
<evidence type="ECO:0000313" key="1">
    <source>
        <dbReference type="EMBL" id="HIQ90701.1"/>
    </source>
</evidence>
<protein>
    <submittedName>
        <fullName evidence="1">Uncharacterized protein</fullName>
    </submittedName>
</protein>
<organism evidence="1 2">
    <name type="scientific">Candidatus Coprosoma intestinipullorum</name>
    <dbReference type="NCBI Taxonomy" id="2840752"/>
    <lineage>
        <taxon>Bacteria</taxon>
        <taxon>Bacillati</taxon>
        <taxon>Bacillota</taxon>
        <taxon>Bacillota incertae sedis</taxon>
        <taxon>Candidatus Coprosoma</taxon>
    </lineage>
</organism>
<reference evidence="1" key="1">
    <citation type="submission" date="2020-10" db="EMBL/GenBank/DDBJ databases">
        <authorList>
            <person name="Gilroy R."/>
        </authorList>
    </citation>
    <scope>NUCLEOTIDE SEQUENCE</scope>
    <source>
        <strain evidence="1">CHK147-3167</strain>
    </source>
</reference>